<dbReference type="PROSITE" id="PS51447">
    <property type="entry name" value="FDX_ACB"/>
    <property type="match status" value="1"/>
</dbReference>
<keyword evidence="6 15" id="KW-0436">Ligase</keyword>
<keyword evidence="7 15" id="KW-0479">Metal-binding</keyword>
<evidence type="ECO:0000256" key="11">
    <source>
        <dbReference type="ARBA" id="ARBA00022884"/>
    </source>
</evidence>
<evidence type="ECO:0000256" key="5">
    <source>
        <dbReference type="ARBA" id="ARBA00022555"/>
    </source>
</evidence>
<evidence type="ECO:0000256" key="6">
    <source>
        <dbReference type="ARBA" id="ARBA00022598"/>
    </source>
</evidence>
<dbReference type="SMART" id="SM00896">
    <property type="entry name" value="FDX-ACB"/>
    <property type="match status" value="1"/>
</dbReference>
<dbReference type="InterPro" id="IPR005146">
    <property type="entry name" value="B3/B4_tRNA-bd"/>
</dbReference>
<dbReference type="PANTHER" id="PTHR10947">
    <property type="entry name" value="PHENYLALANYL-TRNA SYNTHETASE BETA CHAIN AND LEUCINE-RICH REPEAT-CONTAINING PROTEIN 47"/>
    <property type="match status" value="1"/>
</dbReference>
<comment type="similarity">
    <text evidence="2 15">Belongs to the phenylalanyl-tRNA synthetase beta subunit family. Type 1 subfamily.</text>
</comment>
<dbReference type="InterPro" id="IPR045060">
    <property type="entry name" value="Phe-tRNA-ligase_IIc_bsu"/>
</dbReference>
<dbReference type="SUPFAM" id="SSF55681">
    <property type="entry name" value="Class II aaRS and biotin synthetases"/>
    <property type="match status" value="1"/>
</dbReference>
<dbReference type="PROSITE" id="PS50886">
    <property type="entry name" value="TRBD"/>
    <property type="match status" value="1"/>
</dbReference>
<dbReference type="InterPro" id="IPR005121">
    <property type="entry name" value="Fdx_antiC-bd"/>
</dbReference>
<dbReference type="Pfam" id="PF03483">
    <property type="entry name" value="B3_4"/>
    <property type="match status" value="1"/>
</dbReference>
<gene>
    <name evidence="15 20" type="primary">pheT</name>
    <name evidence="20" type="ORF">GCM10022276_18190</name>
</gene>
<dbReference type="HAMAP" id="MF_00283">
    <property type="entry name" value="Phe_tRNA_synth_beta1"/>
    <property type="match status" value="1"/>
</dbReference>
<evidence type="ECO:0000256" key="4">
    <source>
        <dbReference type="ARBA" id="ARBA00022490"/>
    </source>
</evidence>
<evidence type="ECO:0000256" key="16">
    <source>
        <dbReference type="PROSITE-ProRule" id="PRU00209"/>
    </source>
</evidence>
<reference evidence="21" key="1">
    <citation type="journal article" date="2019" name="Int. J. Syst. Evol. Microbiol.">
        <title>The Global Catalogue of Microorganisms (GCM) 10K type strain sequencing project: providing services to taxonomists for standard genome sequencing and annotation.</title>
        <authorList>
            <consortium name="The Broad Institute Genomics Platform"/>
            <consortium name="The Broad Institute Genome Sequencing Center for Infectious Disease"/>
            <person name="Wu L."/>
            <person name="Ma J."/>
        </authorList>
    </citation>
    <scope>NUCLEOTIDE SEQUENCE [LARGE SCALE GENOMIC DNA]</scope>
    <source>
        <strain evidence="21">JCM 17543</strain>
    </source>
</reference>
<dbReference type="SUPFAM" id="SSF46955">
    <property type="entry name" value="Putative DNA-binding domain"/>
    <property type="match status" value="1"/>
</dbReference>
<evidence type="ECO:0000256" key="1">
    <source>
        <dbReference type="ARBA" id="ARBA00004496"/>
    </source>
</evidence>
<keyword evidence="10 15" id="KW-0460">Magnesium</keyword>
<dbReference type="RefSeq" id="WP_344699368.1">
    <property type="nucleotide sequence ID" value="NZ_BAABBM010000001.1"/>
</dbReference>
<evidence type="ECO:0000256" key="7">
    <source>
        <dbReference type="ARBA" id="ARBA00022723"/>
    </source>
</evidence>
<accession>A0ABP7LF69</accession>
<dbReference type="SUPFAM" id="SSF54991">
    <property type="entry name" value="Anticodon-binding domain of PheRS"/>
    <property type="match status" value="1"/>
</dbReference>
<dbReference type="Gene3D" id="3.30.70.380">
    <property type="entry name" value="Ferrodoxin-fold anticodon-binding domain"/>
    <property type="match status" value="1"/>
</dbReference>
<feature type="domain" description="FDX-ACB" evidence="18">
    <location>
        <begin position="695"/>
        <end position="783"/>
    </location>
</feature>
<comment type="cofactor">
    <cofactor evidence="15">
        <name>Mg(2+)</name>
        <dbReference type="ChEBI" id="CHEBI:18420"/>
    </cofactor>
    <text evidence="15">Binds 2 magnesium ions per tetramer.</text>
</comment>
<dbReference type="Pfam" id="PF03484">
    <property type="entry name" value="B5"/>
    <property type="match status" value="1"/>
</dbReference>
<comment type="subcellular location">
    <subcellularLocation>
        <location evidence="1 15">Cytoplasm</location>
    </subcellularLocation>
</comment>
<feature type="binding site" evidence="15">
    <location>
        <position position="457"/>
    </location>
    <ligand>
        <name>Mg(2+)</name>
        <dbReference type="ChEBI" id="CHEBI:18420"/>
        <note>shared with alpha subunit</note>
    </ligand>
</feature>
<dbReference type="NCBIfam" id="NF045760">
    <property type="entry name" value="YtpR"/>
    <property type="match status" value="1"/>
</dbReference>
<dbReference type="InterPro" id="IPR036690">
    <property type="entry name" value="Fdx_antiC-bd_sf"/>
</dbReference>
<dbReference type="Pfam" id="PF03147">
    <property type="entry name" value="FDX-ACB"/>
    <property type="match status" value="1"/>
</dbReference>
<dbReference type="SMART" id="SM00874">
    <property type="entry name" value="B5"/>
    <property type="match status" value="1"/>
</dbReference>
<dbReference type="GO" id="GO:0016874">
    <property type="term" value="F:ligase activity"/>
    <property type="evidence" value="ECO:0007669"/>
    <property type="project" value="UniProtKB-KW"/>
</dbReference>
<dbReference type="InterPro" id="IPR004532">
    <property type="entry name" value="Phe-tRNA-ligase_IIc_bsu_bact"/>
</dbReference>
<keyword evidence="8 15" id="KW-0547">Nucleotide-binding</keyword>
<dbReference type="SUPFAM" id="SSF50249">
    <property type="entry name" value="Nucleic acid-binding proteins"/>
    <property type="match status" value="1"/>
</dbReference>
<evidence type="ECO:0000313" key="21">
    <source>
        <dbReference type="Proteomes" id="UP001500827"/>
    </source>
</evidence>
<evidence type="ECO:0000256" key="12">
    <source>
        <dbReference type="ARBA" id="ARBA00022917"/>
    </source>
</evidence>
<evidence type="ECO:0000256" key="10">
    <source>
        <dbReference type="ARBA" id="ARBA00022842"/>
    </source>
</evidence>
<dbReference type="PROSITE" id="PS51483">
    <property type="entry name" value="B5"/>
    <property type="match status" value="1"/>
</dbReference>
<dbReference type="InterPro" id="IPR009061">
    <property type="entry name" value="DNA-bd_dom_put_sf"/>
</dbReference>
<evidence type="ECO:0000256" key="9">
    <source>
        <dbReference type="ARBA" id="ARBA00022840"/>
    </source>
</evidence>
<keyword evidence="13 15" id="KW-0030">Aminoacyl-tRNA synthetase</keyword>
<dbReference type="Gene3D" id="3.30.930.10">
    <property type="entry name" value="Bira Bifunctional Protein, Domain 2"/>
    <property type="match status" value="1"/>
</dbReference>
<dbReference type="EMBL" id="BAABBM010000001">
    <property type="protein sequence ID" value="GAA3899697.1"/>
    <property type="molecule type" value="Genomic_DNA"/>
</dbReference>
<dbReference type="InterPro" id="IPR002547">
    <property type="entry name" value="tRNA-bd_dom"/>
</dbReference>
<dbReference type="InterPro" id="IPR005147">
    <property type="entry name" value="tRNA_synthase_B5-dom"/>
</dbReference>
<dbReference type="InterPro" id="IPR033714">
    <property type="entry name" value="tRNA_bind_bactPheRS"/>
</dbReference>
<dbReference type="PANTHER" id="PTHR10947:SF0">
    <property type="entry name" value="PHENYLALANINE--TRNA LIGASE BETA SUBUNIT"/>
    <property type="match status" value="1"/>
</dbReference>
<dbReference type="InterPro" id="IPR045864">
    <property type="entry name" value="aa-tRNA-synth_II/BPL/LPL"/>
</dbReference>
<dbReference type="NCBIfam" id="TIGR00472">
    <property type="entry name" value="pheT_bact"/>
    <property type="match status" value="1"/>
</dbReference>
<dbReference type="EC" id="6.1.1.20" evidence="15"/>
<feature type="binding site" evidence="15">
    <location>
        <position position="454"/>
    </location>
    <ligand>
        <name>Mg(2+)</name>
        <dbReference type="ChEBI" id="CHEBI:18420"/>
        <note>shared with alpha subunit</note>
    </ligand>
</feature>
<evidence type="ECO:0000256" key="3">
    <source>
        <dbReference type="ARBA" id="ARBA00011209"/>
    </source>
</evidence>
<name>A0ABP7LF69_9SPHN</name>
<evidence type="ECO:0000256" key="14">
    <source>
        <dbReference type="ARBA" id="ARBA00049255"/>
    </source>
</evidence>
<keyword evidence="9 15" id="KW-0067">ATP-binding</keyword>
<evidence type="ECO:0000259" key="17">
    <source>
        <dbReference type="PROSITE" id="PS50886"/>
    </source>
</evidence>
<organism evidence="20 21">
    <name type="scientific">Sphingomonas limnosediminicola</name>
    <dbReference type="NCBI Taxonomy" id="940133"/>
    <lineage>
        <taxon>Bacteria</taxon>
        <taxon>Pseudomonadati</taxon>
        <taxon>Pseudomonadota</taxon>
        <taxon>Alphaproteobacteria</taxon>
        <taxon>Sphingomonadales</taxon>
        <taxon>Sphingomonadaceae</taxon>
        <taxon>Sphingomonas</taxon>
    </lineage>
</organism>
<dbReference type="Gene3D" id="3.30.56.10">
    <property type="match status" value="2"/>
</dbReference>
<feature type="binding site" evidence="15">
    <location>
        <position position="448"/>
    </location>
    <ligand>
        <name>Mg(2+)</name>
        <dbReference type="ChEBI" id="CHEBI:18420"/>
        <note>shared with alpha subunit</note>
    </ligand>
</feature>
<dbReference type="Gene3D" id="3.50.40.10">
    <property type="entry name" value="Phenylalanyl-trna Synthetase, Chain B, domain 3"/>
    <property type="match status" value="1"/>
</dbReference>
<protein>
    <recommendedName>
        <fullName evidence="15">Phenylalanine--tRNA ligase beta subunit</fullName>
        <ecNumber evidence="15">6.1.1.20</ecNumber>
    </recommendedName>
    <alternativeName>
        <fullName evidence="15">Phenylalanyl-tRNA synthetase beta subunit</fullName>
        <shortName evidence="15">PheRS</shortName>
    </alternativeName>
</protein>
<evidence type="ECO:0000256" key="15">
    <source>
        <dbReference type="HAMAP-Rule" id="MF_00283"/>
    </source>
</evidence>
<dbReference type="Gene3D" id="2.40.50.140">
    <property type="entry name" value="Nucleic acid-binding proteins"/>
    <property type="match status" value="1"/>
</dbReference>
<evidence type="ECO:0000256" key="8">
    <source>
        <dbReference type="ARBA" id="ARBA00022741"/>
    </source>
</evidence>
<dbReference type="Proteomes" id="UP001500827">
    <property type="component" value="Unassembled WGS sequence"/>
</dbReference>
<feature type="domain" description="TRNA-binding" evidence="17">
    <location>
        <begin position="39"/>
        <end position="149"/>
    </location>
</feature>
<keyword evidence="11 16" id="KW-0694">RNA-binding</keyword>
<dbReference type="CDD" id="cd02796">
    <property type="entry name" value="tRNA_bind_bactPheRS"/>
    <property type="match status" value="1"/>
</dbReference>
<dbReference type="InterPro" id="IPR012340">
    <property type="entry name" value="NA-bd_OB-fold"/>
</dbReference>
<dbReference type="Pfam" id="PF01588">
    <property type="entry name" value="tRNA_bind"/>
    <property type="match status" value="1"/>
</dbReference>
<keyword evidence="4 15" id="KW-0963">Cytoplasm</keyword>
<dbReference type="InterPro" id="IPR020825">
    <property type="entry name" value="Phe-tRNA_synthase-like_B3/B4"/>
</dbReference>
<evidence type="ECO:0000256" key="13">
    <source>
        <dbReference type="ARBA" id="ARBA00023146"/>
    </source>
</evidence>
<dbReference type="SUPFAM" id="SSF56037">
    <property type="entry name" value="PheT/TilS domain"/>
    <property type="match status" value="1"/>
</dbReference>
<sequence length="784" mass="83663">MKFSLDWLKQHLDTNASAQEIADKLTAIGLEVEEVTNPAEALAPFRVAKVLTAEKHPQADKLQVLTVDAGTGENIQVVCGAPNAHAGMLGVFGPPGAYVPGSDLTLKVAAIRGVESRGMMCSTRELELGDDHSGIIELPADAPVGTPYTQYAGLDDPVFDVNVTPNRQDCMGVRGIARDLAAAGMGTLKPLAIPQIEGSFDCSVPIRIQDPDGCPAFFGRAVRGVQNGVSPDWMQRRLKSAGQRPISALVDITNYVMLDHGRPAHAYDIAKLSGGLTARPARDGEKVLALNEKEYVLAPFMTVIADDAQVHDIGGIMGGEDSGVSEATTEVMLEVAYFTPSRIARTGQALGLTSDARSRFERGVDPAFLDDGLAILTGLILDICGGEASNALRVGEPPVERRTIQFDYARTKALGGIDVPEARQRDILAGLGFEVSSSDLTIPTWRRDVEGPADLVEEVARIVGYDEVPATPLDRAPGVARPTATRSQLVERQVRRTAAARGLDEAVNWSFISNAEAEALGGADWRLANPISEELKVMRPSLLPGLIAAARRNVDRGASSVRLFELGRRYLGDAEHATLGLLLAGERRGREWQSGKAQPFDVFDVKAEVSALLDAAGAPVGNLQVFPDAGPTWHPGRSAKLGLGPKTILASFGELHPRLQKQLDAPAGTVAAEIYLDAIPAPRSSGHARSAYAPPALQPVTRDFAFIVPADSPAESLARAIRGSDKAAVTGVRLFDRFEALEGLSLAFEVTLQPVEKSFTEEQLAEISRRIVSAAEKQGARLRT</sequence>
<dbReference type="Pfam" id="PF17759">
    <property type="entry name" value="tRNA_synthFbeta"/>
    <property type="match status" value="1"/>
</dbReference>
<proteinExistence type="inferred from homology"/>
<comment type="catalytic activity">
    <reaction evidence="14 15">
        <text>tRNA(Phe) + L-phenylalanine + ATP = L-phenylalanyl-tRNA(Phe) + AMP + diphosphate + H(+)</text>
        <dbReference type="Rhea" id="RHEA:19413"/>
        <dbReference type="Rhea" id="RHEA-COMP:9668"/>
        <dbReference type="Rhea" id="RHEA-COMP:9699"/>
        <dbReference type="ChEBI" id="CHEBI:15378"/>
        <dbReference type="ChEBI" id="CHEBI:30616"/>
        <dbReference type="ChEBI" id="CHEBI:33019"/>
        <dbReference type="ChEBI" id="CHEBI:58095"/>
        <dbReference type="ChEBI" id="CHEBI:78442"/>
        <dbReference type="ChEBI" id="CHEBI:78531"/>
        <dbReference type="ChEBI" id="CHEBI:456215"/>
        <dbReference type="EC" id="6.1.1.20"/>
    </reaction>
</comment>
<comment type="caution">
    <text evidence="20">The sequence shown here is derived from an EMBL/GenBank/DDBJ whole genome shotgun (WGS) entry which is preliminary data.</text>
</comment>
<evidence type="ECO:0000259" key="18">
    <source>
        <dbReference type="PROSITE" id="PS51447"/>
    </source>
</evidence>
<evidence type="ECO:0000259" key="19">
    <source>
        <dbReference type="PROSITE" id="PS51483"/>
    </source>
</evidence>
<evidence type="ECO:0000313" key="20">
    <source>
        <dbReference type="EMBL" id="GAA3899697.1"/>
    </source>
</evidence>
<dbReference type="SMART" id="SM00873">
    <property type="entry name" value="B3_4"/>
    <property type="match status" value="1"/>
</dbReference>
<evidence type="ECO:0000256" key="2">
    <source>
        <dbReference type="ARBA" id="ARBA00008653"/>
    </source>
</evidence>
<keyword evidence="21" id="KW-1185">Reference proteome</keyword>
<keyword evidence="12 15" id="KW-0648">Protein biosynthesis</keyword>
<keyword evidence="5 16" id="KW-0820">tRNA-binding</keyword>
<comment type="subunit">
    <text evidence="3 15">Tetramer of two alpha and two beta subunits.</text>
</comment>
<feature type="domain" description="B5" evidence="19">
    <location>
        <begin position="399"/>
        <end position="470"/>
    </location>
</feature>
<feature type="binding site" evidence="15">
    <location>
        <position position="458"/>
    </location>
    <ligand>
        <name>Mg(2+)</name>
        <dbReference type="ChEBI" id="CHEBI:18420"/>
        <note>shared with alpha subunit</note>
    </ligand>
</feature>
<dbReference type="CDD" id="cd00769">
    <property type="entry name" value="PheRS_beta_core"/>
    <property type="match status" value="1"/>
</dbReference>
<dbReference type="InterPro" id="IPR041616">
    <property type="entry name" value="PheRS_beta_core"/>
</dbReference>